<evidence type="ECO:0000313" key="3">
    <source>
        <dbReference type="EMBL" id="GAG03898.1"/>
    </source>
</evidence>
<dbReference type="InterPro" id="IPR052174">
    <property type="entry name" value="Flavoredoxin"/>
</dbReference>
<dbReference type="PANTHER" id="PTHR43567">
    <property type="entry name" value="FLAVOREDOXIN-RELATED-RELATED"/>
    <property type="match status" value="1"/>
</dbReference>
<dbReference type="AlphaFoldDB" id="X0UUC1"/>
<sequence length="96" mass="10709">MERVRVDYDHRLSKTLALLANPGLLLASTKRSGASNVMTIGWGSVGIIWGKPLFVVLVRPSRYTYGFIHDSGVFTVNVPTEEMREWVNLCGTRSGR</sequence>
<comment type="caution">
    <text evidence="3">The sequence shown here is derived from an EMBL/GenBank/DDBJ whole genome shotgun (WGS) entry which is preliminary data.</text>
</comment>
<feature type="non-terminal residue" evidence="3">
    <location>
        <position position="96"/>
    </location>
</feature>
<dbReference type="InterPro" id="IPR012349">
    <property type="entry name" value="Split_barrel_FMN-bd"/>
</dbReference>
<evidence type="ECO:0000259" key="2">
    <source>
        <dbReference type="Pfam" id="PF01613"/>
    </source>
</evidence>
<proteinExistence type="inferred from homology"/>
<gene>
    <name evidence="3" type="ORF">S01H1_42091</name>
</gene>
<name>X0UUC1_9ZZZZ</name>
<evidence type="ECO:0000256" key="1">
    <source>
        <dbReference type="ARBA" id="ARBA00038054"/>
    </source>
</evidence>
<protein>
    <recommendedName>
        <fullName evidence="2">Flavin reductase like domain-containing protein</fullName>
    </recommendedName>
</protein>
<dbReference type="Gene3D" id="2.30.110.10">
    <property type="entry name" value="Electron Transport, Fmn-binding Protein, Chain A"/>
    <property type="match status" value="1"/>
</dbReference>
<dbReference type="InterPro" id="IPR002563">
    <property type="entry name" value="Flavin_Rdtase-like_dom"/>
</dbReference>
<organism evidence="3">
    <name type="scientific">marine sediment metagenome</name>
    <dbReference type="NCBI Taxonomy" id="412755"/>
    <lineage>
        <taxon>unclassified sequences</taxon>
        <taxon>metagenomes</taxon>
        <taxon>ecological metagenomes</taxon>
    </lineage>
</organism>
<reference evidence="3" key="1">
    <citation type="journal article" date="2014" name="Front. Microbiol.">
        <title>High frequency of phylogenetically diverse reductive dehalogenase-homologous genes in deep subseafloor sedimentary metagenomes.</title>
        <authorList>
            <person name="Kawai M."/>
            <person name="Futagami T."/>
            <person name="Toyoda A."/>
            <person name="Takaki Y."/>
            <person name="Nishi S."/>
            <person name="Hori S."/>
            <person name="Arai W."/>
            <person name="Tsubouchi T."/>
            <person name="Morono Y."/>
            <person name="Uchiyama I."/>
            <person name="Ito T."/>
            <person name="Fujiyama A."/>
            <person name="Inagaki F."/>
            <person name="Takami H."/>
        </authorList>
    </citation>
    <scope>NUCLEOTIDE SEQUENCE</scope>
    <source>
        <strain evidence="3">Expedition CK06-06</strain>
    </source>
</reference>
<feature type="domain" description="Flavin reductase like" evidence="2">
    <location>
        <begin position="24"/>
        <end position="96"/>
    </location>
</feature>
<dbReference type="SUPFAM" id="SSF50475">
    <property type="entry name" value="FMN-binding split barrel"/>
    <property type="match status" value="1"/>
</dbReference>
<accession>X0UUC1</accession>
<dbReference type="Pfam" id="PF01613">
    <property type="entry name" value="Flavin_Reduct"/>
    <property type="match status" value="1"/>
</dbReference>
<dbReference type="PANTHER" id="PTHR43567:SF5">
    <property type="entry name" value="HYPOTHETICAL CYTOSOLIC PROTEIN"/>
    <property type="match status" value="1"/>
</dbReference>
<dbReference type="EMBL" id="BARS01026731">
    <property type="protein sequence ID" value="GAG03898.1"/>
    <property type="molecule type" value="Genomic_DNA"/>
</dbReference>
<dbReference type="GO" id="GO:0010181">
    <property type="term" value="F:FMN binding"/>
    <property type="evidence" value="ECO:0007669"/>
    <property type="project" value="InterPro"/>
</dbReference>
<comment type="similarity">
    <text evidence="1">Belongs to the flavoredoxin family.</text>
</comment>